<feature type="transmembrane region" description="Helical" evidence="6">
    <location>
        <begin position="78"/>
        <end position="98"/>
    </location>
</feature>
<evidence type="ECO:0000256" key="6">
    <source>
        <dbReference type="RuleBase" id="RU363077"/>
    </source>
</evidence>
<dbReference type="OMA" id="HCCKERE"/>
<dbReference type="Proteomes" id="UP000316621">
    <property type="component" value="Chromosome 1"/>
</dbReference>
<feature type="transmembrane region" description="Helical" evidence="6">
    <location>
        <begin position="182"/>
        <end position="204"/>
    </location>
</feature>
<comment type="subcellular location">
    <subcellularLocation>
        <location evidence="1 6">Membrane</location>
        <topology evidence="1 6">Multi-pass membrane protein</topology>
    </subcellularLocation>
</comment>
<keyword evidence="10" id="KW-1185">Reference proteome</keyword>
<evidence type="ECO:0000256" key="7">
    <source>
        <dbReference type="SAM" id="MobiDB-lite"/>
    </source>
</evidence>
<sequence length="388" mass="42680">MECFRRFCNMIHGMKPVLAMVLVQIISTGMTISYKLAINDEMNLRILIAYRSIFATLFIVPIAFFVERGSRPKLTWTILFQSFLCALFGFTLSQNMYIASMDMTNATFPAAMTNLIPAITFTMAVIFRLESLRFKSLEGKLKVGGTAFGIGGAMFLTFYRGFELPIWSSGLLHIEPQLKHVSGITPLGAILSIGSCVSYSIWLIIQTKLSQSYPCYYSSTALIVSMASIQSTGFALCTVRDWSEWKLGWNVRLFSAIYSGVVASGVMITLIAWCVKVRGPLFASVFSPLGLVLVALTGSVLLNEKLHLGCVIGGVLIAIGLYFVLWGKARELKRLARLMPVTNSTDSEAQSEASTSNANDDNNHAMIKNGEDKDDNNLAMIKNGEDAV</sequence>
<evidence type="ECO:0000256" key="1">
    <source>
        <dbReference type="ARBA" id="ARBA00004141"/>
    </source>
</evidence>
<feature type="domain" description="EamA" evidence="8">
    <location>
        <begin position="16"/>
        <end position="139"/>
    </location>
</feature>
<dbReference type="Pfam" id="PF00892">
    <property type="entry name" value="EamA"/>
    <property type="match status" value="2"/>
</dbReference>
<evidence type="ECO:0000313" key="10">
    <source>
        <dbReference type="Proteomes" id="UP000316621"/>
    </source>
</evidence>
<keyword evidence="4 6" id="KW-1133">Transmembrane helix</keyword>
<dbReference type="OrthoDB" id="1728340at2759"/>
<accession>A0A4Y7I8I3</accession>
<dbReference type="GO" id="GO:0022857">
    <property type="term" value="F:transmembrane transporter activity"/>
    <property type="evidence" value="ECO:0007669"/>
    <property type="project" value="InterPro"/>
</dbReference>
<protein>
    <recommendedName>
        <fullName evidence="6">WAT1-related protein</fullName>
    </recommendedName>
</protein>
<dbReference type="InterPro" id="IPR000620">
    <property type="entry name" value="EamA_dom"/>
</dbReference>
<comment type="similarity">
    <text evidence="2 6">Belongs to the drug/metabolite transporter (DMT) superfamily. Plant drug/metabolite exporter (P-DME) (TC 2.A.7.4) family.</text>
</comment>
<feature type="transmembrane region" description="Helical" evidence="6">
    <location>
        <begin position="110"/>
        <end position="129"/>
    </location>
</feature>
<evidence type="ECO:0000259" key="8">
    <source>
        <dbReference type="Pfam" id="PF00892"/>
    </source>
</evidence>
<dbReference type="Gramene" id="RZC44140">
    <property type="protein sequence ID" value="RZC44140"/>
    <property type="gene ID" value="C5167_037098"/>
</dbReference>
<evidence type="ECO:0000256" key="5">
    <source>
        <dbReference type="ARBA" id="ARBA00023136"/>
    </source>
</evidence>
<feature type="transmembrane region" description="Helical" evidence="6">
    <location>
        <begin position="281"/>
        <end position="300"/>
    </location>
</feature>
<dbReference type="PANTHER" id="PTHR31218">
    <property type="entry name" value="WAT1-RELATED PROTEIN"/>
    <property type="match status" value="1"/>
</dbReference>
<keyword evidence="3 6" id="KW-0812">Transmembrane</keyword>
<dbReference type="SUPFAM" id="SSF103481">
    <property type="entry name" value="Multidrug resistance efflux transporter EmrE"/>
    <property type="match status" value="2"/>
</dbReference>
<feature type="transmembrane region" description="Helical" evidence="6">
    <location>
        <begin position="306"/>
        <end position="327"/>
    </location>
</feature>
<dbReference type="AlphaFoldDB" id="A0A4Y7I8I3"/>
<feature type="transmembrane region" description="Helical" evidence="6">
    <location>
        <begin position="256"/>
        <end position="274"/>
    </location>
</feature>
<feature type="transmembrane region" description="Helical" evidence="6">
    <location>
        <begin position="216"/>
        <end position="236"/>
    </location>
</feature>
<evidence type="ECO:0000313" key="9">
    <source>
        <dbReference type="EMBL" id="RZC44140.1"/>
    </source>
</evidence>
<feature type="region of interest" description="Disordered" evidence="7">
    <location>
        <begin position="346"/>
        <end position="388"/>
    </location>
</feature>
<feature type="transmembrane region" description="Helical" evidence="6">
    <location>
        <begin position="141"/>
        <end position="162"/>
    </location>
</feature>
<dbReference type="InterPro" id="IPR030184">
    <property type="entry name" value="WAT1-related"/>
</dbReference>
<feature type="transmembrane region" description="Helical" evidence="6">
    <location>
        <begin position="16"/>
        <end position="36"/>
    </location>
</feature>
<evidence type="ECO:0000256" key="3">
    <source>
        <dbReference type="ARBA" id="ARBA00022692"/>
    </source>
</evidence>
<evidence type="ECO:0000256" key="4">
    <source>
        <dbReference type="ARBA" id="ARBA00022989"/>
    </source>
</evidence>
<feature type="transmembrane region" description="Helical" evidence="6">
    <location>
        <begin position="48"/>
        <end position="66"/>
    </location>
</feature>
<feature type="domain" description="EamA" evidence="8">
    <location>
        <begin position="187"/>
        <end position="325"/>
    </location>
</feature>
<proteinExistence type="inferred from homology"/>
<keyword evidence="5 6" id="KW-0472">Membrane</keyword>
<reference evidence="9 10" key="1">
    <citation type="journal article" date="2018" name="Science">
        <title>The opium poppy genome and morphinan production.</title>
        <authorList>
            <person name="Guo L."/>
            <person name="Winzer T."/>
            <person name="Yang X."/>
            <person name="Li Y."/>
            <person name="Ning Z."/>
            <person name="He Z."/>
            <person name="Teodor R."/>
            <person name="Lu Y."/>
            <person name="Bowser T.A."/>
            <person name="Graham I.A."/>
            <person name="Ye K."/>
        </authorList>
    </citation>
    <scope>NUCLEOTIDE SEQUENCE [LARGE SCALE GENOMIC DNA]</scope>
    <source>
        <strain evidence="10">cv. HN1</strain>
        <tissue evidence="9">Leaves</tissue>
    </source>
</reference>
<dbReference type="GO" id="GO:0016020">
    <property type="term" value="C:membrane"/>
    <property type="evidence" value="ECO:0007669"/>
    <property type="project" value="UniProtKB-SubCell"/>
</dbReference>
<name>A0A4Y7I8I3_PAPSO</name>
<evidence type="ECO:0000256" key="2">
    <source>
        <dbReference type="ARBA" id="ARBA00007635"/>
    </source>
</evidence>
<dbReference type="EMBL" id="CM010715">
    <property type="protein sequence ID" value="RZC44140.1"/>
    <property type="molecule type" value="Genomic_DNA"/>
</dbReference>
<organism evidence="9 10">
    <name type="scientific">Papaver somniferum</name>
    <name type="common">Opium poppy</name>
    <dbReference type="NCBI Taxonomy" id="3469"/>
    <lineage>
        <taxon>Eukaryota</taxon>
        <taxon>Viridiplantae</taxon>
        <taxon>Streptophyta</taxon>
        <taxon>Embryophyta</taxon>
        <taxon>Tracheophyta</taxon>
        <taxon>Spermatophyta</taxon>
        <taxon>Magnoliopsida</taxon>
        <taxon>Ranunculales</taxon>
        <taxon>Papaveraceae</taxon>
        <taxon>Papaveroideae</taxon>
        <taxon>Papaver</taxon>
    </lineage>
</organism>
<feature type="compositionally biased region" description="Polar residues" evidence="7">
    <location>
        <begin position="346"/>
        <end position="360"/>
    </location>
</feature>
<gene>
    <name evidence="9" type="ORF">C5167_037098</name>
</gene>
<dbReference type="InterPro" id="IPR037185">
    <property type="entry name" value="EmrE-like"/>
</dbReference>